<feature type="region of interest" description="Disordered" evidence="1">
    <location>
        <begin position="29"/>
        <end position="49"/>
    </location>
</feature>
<dbReference type="GO" id="GO:0016491">
    <property type="term" value="F:oxidoreductase activity"/>
    <property type="evidence" value="ECO:0007669"/>
    <property type="project" value="InterPro"/>
</dbReference>
<sequence>MVAYDPDGNPITSNLADYGFITATELPSFERVPMETPTPRNPLGAKGIGEAGTIGATPAVHNAVIDAVSHLGITHIDMPCTSFNVWSAIQAAR</sequence>
<organism evidence="2">
    <name type="scientific">freshwater metagenome</name>
    <dbReference type="NCBI Taxonomy" id="449393"/>
    <lineage>
        <taxon>unclassified sequences</taxon>
        <taxon>metagenomes</taxon>
        <taxon>ecological metagenomes</taxon>
    </lineage>
</organism>
<protein>
    <submittedName>
        <fullName evidence="2">Unannotated protein</fullName>
    </submittedName>
</protein>
<name>A0A6J6HF65_9ZZZZ</name>
<reference evidence="2" key="1">
    <citation type="submission" date="2020-05" db="EMBL/GenBank/DDBJ databases">
        <authorList>
            <person name="Chiriac C."/>
            <person name="Salcher M."/>
            <person name="Ghai R."/>
            <person name="Kavagutti S V."/>
        </authorList>
    </citation>
    <scope>NUCLEOTIDE SEQUENCE</scope>
</reference>
<dbReference type="SUPFAM" id="SSF56003">
    <property type="entry name" value="Molybdenum cofactor-binding domain"/>
    <property type="match status" value="1"/>
</dbReference>
<dbReference type="AlphaFoldDB" id="A0A6J6HF65"/>
<dbReference type="EMBL" id="CAEZUL010000152">
    <property type="protein sequence ID" value="CAB4607318.1"/>
    <property type="molecule type" value="Genomic_DNA"/>
</dbReference>
<gene>
    <name evidence="2" type="ORF">UFOPK1808_01145</name>
</gene>
<evidence type="ECO:0000313" key="2">
    <source>
        <dbReference type="EMBL" id="CAB4607318.1"/>
    </source>
</evidence>
<evidence type="ECO:0000256" key="1">
    <source>
        <dbReference type="SAM" id="MobiDB-lite"/>
    </source>
</evidence>
<dbReference type="InterPro" id="IPR037165">
    <property type="entry name" value="AldOxase/xan_DH_Mopterin-bd_sf"/>
</dbReference>
<accession>A0A6J6HF65</accession>
<dbReference type="Gene3D" id="3.30.365.10">
    <property type="entry name" value="Aldehyde oxidase/xanthine dehydrogenase, molybdopterin binding domain"/>
    <property type="match status" value="1"/>
</dbReference>
<proteinExistence type="predicted"/>